<keyword evidence="1 2" id="KW-0808">Transferase</keyword>
<evidence type="ECO:0000256" key="2">
    <source>
        <dbReference type="RuleBase" id="RU003750"/>
    </source>
</evidence>
<dbReference type="Gene3D" id="1.20.120.1760">
    <property type="match status" value="1"/>
</dbReference>
<sequence length="271" mass="28008">MPEKTPTPIWTFGTAYRVLAARQKAGAGVPFYTRVVNRRLGRVGAAAGAALGVTPHAVSLVGGALWAVALLWLCVVPASFPVVLGVVALLVVSFGLDSADGQLARLTGRTGRAGEWLDHVLDAARHIAVHLSVAVALHRVADLPGPGRSALVLPLLFALVSVTRFVAQILGEQLRGGSGRRPVQGSAASGGRTPGGASALIQLPADTGVLNASLLLMPLPGVFLAVYAVLTVANAVLLVATLRRRFAELAELDRVAAREDRLSRAGGVGVR</sequence>
<dbReference type="Proteomes" id="UP001500571">
    <property type="component" value="Unassembled WGS sequence"/>
</dbReference>
<dbReference type="EMBL" id="BAAAPB010000001">
    <property type="protein sequence ID" value="GAA1946344.1"/>
    <property type="molecule type" value="Genomic_DNA"/>
</dbReference>
<comment type="caution">
    <text evidence="4">The sequence shown here is derived from an EMBL/GenBank/DDBJ whole genome shotgun (WGS) entry which is preliminary data.</text>
</comment>
<dbReference type="PROSITE" id="PS00379">
    <property type="entry name" value="CDP_ALCOHOL_P_TRANSF"/>
    <property type="match status" value="1"/>
</dbReference>
<feature type="transmembrane region" description="Helical" evidence="3">
    <location>
        <begin position="78"/>
        <end position="96"/>
    </location>
</feature>
<evidence type="ECO:0000256" key="3">
    <source>
        <dbReference type="SAM" id="Phobius"/>
    </source>
</evidence>
<dbReference type="InterPro" id="IPR043130">
    <property type="entry name" value="CDP-OH_PTrfase_TM_dom"/>
</dbReference>
<evidence type="ECO:0000313" key="4">
    <source>
        <dbReference type="EMBL" id="GAA1946344.1"/>
    </source>
</evidence>
<gene>
    <name evidence="4" type="ORF">GCM10009798_01660</name>
</gene>
<comment type="similarity">
    <text evidence="2">Belongs to the CDP-alcohol phosphatidyltransferase class-I family.</text>
</comment>
<dbReference type="RefSeq" id="WP_344041419.1">
    <property type="nucleotide sequence ID" value="NZ_BAAAPB010000001.1"/>
</dbReference>
<feature type="transmembrane region" description="Helical" evidence="3">
    <location>
        <begin position="151"/>
        <end position="171"/>
    </location>
</feature>
<organism evidence="4 5">
    <name type="scientific">Nocardioides panacihumi</name>
    <dbReference type="NCBI Taxonomy" id="400774"/>
    <lineage>
        <taxon>Bacteria</taxon>
        <taxon>Bacillati</taxon>
        <taxon>Actinomycetota</taxon>
        <taxon>Actinomycetes</taxon>
        <taxon>Propionibacteriales</taxon>
        <taxon>Nocardioidaceae</taxon>
        <taxon>Nocardioides</taxon>
    </lineage>
</organism>
<keyword evidence="3" id="KW-0472">Membrane</keyword>
<protein>
    <submittedName>
        <fullName evidence="4">CDP-alcohol phosphatidyltransferase family protein</fullName>
    </submittedName>
</protein>
<evidence type="ECO:0000256" key="1">
    <source>
        <dbReference type="ARBA" id="ARBA00022679"/>
    </source>
</evidence>
<name>A0ABN2Q7G4_9ACTN</name>
<keyword evidence="5" id="KW-1185">Reference proteome</keyword>
<keyword evidence="3" id="KW-0812">Transmembrane</keyword>
<feature type="transmembrane region" description="Helical" evidence="3">
    <location>
        <begin position="222"/>
        <end position="242"/>
    </location>
</feature>
<proteinExistence type="inferred from homology"/>
<accession>A0ABN2Q7G4</accession>
<evidence type="ECO:0000313" key="5">
    <source>
        <dbReference type="Proteomes" id="UP001500571"/>
    </source>
</evidence>
<dbReference type="InterPro" id="IPR000462">
    <property type="entry name" value="CDP-OH_P_trans"/>
</dbReference>
<dbReference type="Pfam" id="PF01066">
    <property type="entry name" value="CDP-OH_P_transf"/>
    <property type="match status" value="1"/>
</dbReference>
<reference evidence="4 5" key="1">
    <citation type="journal article" date="2019" name="Int. J. Syst. Evol. Microbiol.">
        <title>The Global Catalogue of Microorganisms (GCM) 10K type strain sequencing project: providing services to taxonomists for standard genome sequencing and annotation.</title>
        <authorList>
            <consortium name="The Broad Institute Genomics Platform"/>
            <consortium name="The Broad Institute Genome Sequencing Center for Infectious Disease"/>
            <person name="Wu L."/>
            <person name="Ma J."/>
        </authorList>
    </citation>
    <scope>NUCLEOTIDE SEQUENCE [LARGE SCALE GENOMIC DNA]</scope>
    <source>
        <strain evidence="4 5">JCM 15309</strain>
    </source>
</reference>
<feature type="transmembrane region" description="Helical" evidence="3">
    <location>
        <begin position="43"/>
        <end position="72"/>
    </location>
</feature>
<keyword evidence="3" id="KW-1133">Transmembrane helix</keyword>
<dbReference type="InterPro" id="IPR048254">
    <property type="entry name" value="CDP_ALCOHOL_P_TRANSF_CS"/>
</dbReference>